<dbReference type="CDD" id="cd05244">
    <property type="entry name" value="BVR-B_like_SDR_a"/>
    <property type="match status" value="1"/>
</dbReference>
<evidence type="ECO:0000259" key="1">
    <source>
        <dbReference type="Pfam" id="PF13460"/>
    </source>
</evidence>
<dbReference type="GO" id="GO:0004074">
    <property type="term" value="F:biliverdin reductase [NAD(P)H] activity"/>
    <property type="evidence" value="ECO:0007669"/>
    <property type="project" value="TreeGrafter"/>
</dbReference>
<dbReference type="Gene3D" id="3.40.50.720">
    <property type="entry name" value="NAD(P)-binding Rossmann-like Domain"/>
    <property type="match status" value="1"/>
</dbReference>
<dbReference type="PANTHER" id="PTHR43355">
    <property type="entry name" value="FLAVIN REDUCTASE (NADPH)"/>
    <property type="match status" value="1"/>
</dbReference>
<proteinExistence type="predicted"/>
<dbReference type="InterPro" id="IPR036291">
    <property type="entry name" value="NAD(P)-bd_dom_sf"/>
</dbReference>
<dbReference type="GO" id="GO:0042602">
    <property type="term" value="F:riboflavin reductase (NADPH) activity"/>
    <property type="evidence" value="ECO:0007669"/>
    <property type="project" value="TreeGrafter"/>
</dbReference>
<dbReference type="EMBL" id="SMUV01000074">
    <property type="protein sequence ID" value="TDK41429.1"/>
    <property type="molecule type" value="Genomic_DNA"/>
</dbReference>
<dbReference type="PANTHER" id="PTHR43355:SF2">
    <property type="entry name" value="FLAVIN REDUCTASE (NADPH)"/>
    <property type="match status" value="1"/>
</dbReference>
<accession>A0A4R5UQT9</accession>
<protein>
    <submittedName>
        <fullName evidence="2">SDR family oxidoreductase</fullName>
    </submittedName>
</protein>
<evidence type="ECO:0000313" key="3">
    <source>
        <dbReference type="Proteomes" id="UP000295301"/>
    </source>
</evidence>
<sequence length="209" mass="23165">MKIIVFGATGTIGRLAVTRMIEEGHHVTAFARHPEKLALRHENLTLRPGDATDRAAVHAAMRGQDAAVITIGAGMSRKGTVRSDATMNVIQAMQAHGVRRLICQSTLGAHESWSNLNFFWKRIMFGALLAPVFRDHELQEMLVRASGLDWTIVRPSAFTDVPVPGAFKEAVRPGDRALRLKIPRAEVADFLRRQLCDGRYLRQAVGISY</sequence>
<dbReference type="InterPro" id="IPR016040">
    <property type="entry name" value="NAD(P)-bd_dom"/>
</dbReference>
<dbReference type="Pfam" id="PF13460">
    <property type="entry name" value="NAD_binding_10"/>
    <property type="match status" value="1"/>
</dbReference>
<dbReference type="InterPro" id="IPR051606">
    <property type="entry name" value="Polyketide_Oxido-like"/>
</dbReference>
<gene>
    <name evidence="2" type="ORF">E1832_20535</name>
</gene>
<dbReference type="AlphaFoldDB" id="A0A4R5UQT9"/>
<evidence type="ECO:0000313" key="2">
    <source>
        <dbReference type="EMBL" id="TDK41429.1"/>
    </source>
</evidence>
<comment type="caution">
    <text evidence="2">The sequence shown here is derived from an EMBL/GenBank/DDBJ whole genome shotgun (WGS) entry which is preliminary data.</text>
</comment>
<organism evidence="2 3">
    <name type="scientific">Antarcticimicrobium luteum</name>
    <dbReference type="NCBI Taxonomy" id="2547397"/>
    <lineage>
        <taxon>Bacteria</taxon>
        <taxon>Pseudomonadati</taxon>
        <taxon>Pseudomonadota</taxon>
        <taxon>Alphaproteobacteria</taxon>
        <taxon>Rhodobacterales</taxon>
        <taxon>Paracoccaceae</taxon>
        <taxon>Antarcticimicrobium</taxon>
    </lineage>
</organism>
<dbReference type="OrthoDB" id="7419852at2"/>
<feature type="domain" description="NAD(P)-binding" evidence="1">
    <location>
        <begin position="7"/>
        <end position="195"/>
    </location>
</feature>
<reference evidence="2 3" key="1">
    <citation type="submission" date="2019-03" db="EMBL/GenBank/DDBJ databases">
        <title>Ruegeria lutea sp. nov., a novel strain, isolated from marine sediment, the Masan Bay, South Korea.</title>
        <authorList>
            <person name="Kim J."/>
            <person name="Kim D.-Y."/>
            <person name="Lee S.-S."/>
        </authorList>
    </citation>
    <scope>NUCLEOTIDE SEQUENCE [LARGE SCALE GENOMIC DNA]</scope>
    <source>
        <strain evidence="2 3">318-1</strain>
    </source>
</reference>
<keyword evidence="3" id="KW-1185">Reference proteome</keyword>
<dbReference type="Proteomes" id="UP000295301">
    <property type="component" value="Unassembled WGS sequence"/>
</dbReference>
<name>A0A4R5UQT9_9RHOB</name>
<dbReference type="SUPFAM" id="SSF51735">
    <property type="entry name" value="NAD(P)-binding Rossmann-fold domains"/>
    <property type="match status" value="1"/>
</dbReference>